<evidence type="ECO:0000313" key="2">
    <source>
        <dbReference type="Proteomes" id="UP000765509"/>
    </source>
</evidence>
<reference evidence="1" key="1">
    <citation type="submission" date="2021-03" db="EMBL/GenBank/DDBJ databases">
        <title>Draft genome sequence of rust myrtle Austropuccinia psidii MF-1, a brazilian biotype.</title>
        <authorList>
            <person name="Quecine M.C."/>
            <person name="Pachon D.M.R."/>
            <person name="Bonatelli M.L."/>
            <person name="Correr F.H."/>
            <person name="Franceschini L.M."/>
            <person name="Leite T.F."/>
            <person name="Margarido G.R.A."/>
            <person name="Almeida C.A."/>
            <person name="Ferrarezi J.A."/>
            <person name="Labate C.A."/>
        </authorList>
    </citation>
    <scope>NUCLEOTIDE SEQUENCE</scope>
    <source>
        <strain evidence="1">MF-1</strain>
    </source>
</reference>
<organism evidence="1 2">
    <name type="scientific">Austropuccinia psidii MF-1</name>
    <dbReference type="NCBI Taxonomy" id="1389203"/>
    <lineage>
        <taxon>Eukaryota</taxon>
        <taxon>Fungi</taxon>
        <taxon>Dikarya</taxon>
        <taxon>Basidiomycota</taxon>
        <taxon>Pucciniomycotina</taxon>
        <taxon>Pucciniomycetes</taxon>
        <taxon>Pucciniales</taxon>
        <taxon>Sphaerophragmiaceae</taxon>
        <taxon>Austropuccinia</taxon>
    </lineage>
</organism>
<comment type="caution">
    <text evidence="1">The sequence shown here is derived from an EMBL/GenBank/DDBJ whole genome shotgun (WGS) entry which is preliminary data.</text>
</comment>
<dbReference type="Proteomes" id="UP000765509">
    <property type="component" value="Unassembled WGS sequence"/>
</dbReference>
<dbReference type="EMBL" id="AVOT02000586">
    <property type="protein sequence ID" value="MBW0463564.1"/>
    <property type="molecule type" value="Genomic_DNA"/>
</dbReference>
<gene>
    <name evidence="1" type="ORF">O181_003279</name>
</gene>
<protein>
    <submittedName>
        <fullName evidence="1">Uncharacterized protein</fullName>
    </submittedName>
</protein>
<sequence>MKLSKVTADKTRQAELWQELNKKEDMYEIEVIYLIQGFQNEFRNSQRCSTSNMNNIEQLLHTLPQISTPLNHNGGKGYSNPKVLDLENSHSKNVFSTSFHKLEPSMGQALMKEVPKLKEWPQFSGE</sequence>
<keyword evidence="2" id="KW-1185">Reference proteome</keyword>
<proteinExistence type="predicted"/>
<dbReference type="AlphaFoldDB" id="A0A9Q3BE28"/>
<evidence type="ECO:0000313" key="1">
    <source>
        <dbReference type="EMBL" id="MBW0463564.1"/>
    </source>
</evidence>
<name>A0A9Q3BE28_9BASI</name>
<accession>A0A9Q3BE28</accession>